<feature type="domain" description="Lipid/polyisoprenoid-binding YceI-like" evidence="2">
    <location>
        <begin position="23"/>
        <end position="186"/>
    </location>
</feature>
<protein>
    <submittedName>
        <fullName evidence="3">YceI</fullName>
    </submittedName>
</protein>
<sequence length="188" mass="20343">MKRYLVISIVLGTVVTSTLAADTYTIDPAYSPANFDIARVGFSSQRGTFKKTHGKVILDLVAKTGSVDFTIQSASIDMGSAAWTSHLSDPGLFNVKKFPTMNFKSEKLVFNGEKIVAADGLFTMLGVTKPLRVTVKDFQCGNSSVDKRSLCSGNITAKLKRSDFGLTKYIPVVSDEVSISVPVDAYKN</sequence>
<proteinExistence type="predicted"/>
<dbReference type="KEGG" id="rfr:Rfer_0912"/>
<evidence type="ECO:0000313" key="3">
    <source>
        <dbReference type="EMBL" id="ABD68660.1"/>
    </source>
</evidence>
<evidence type="ECO:0000313" key="4">
    <source>
        <dbReference type="Proteomes" id="UP000008332"/>
    </source>
</evidence>
<keyword evidence="1" id="KW-0732">Signal</keyword>
<dbReference type="STRING" id="338969.Rfer_0912"/>
<dbReference type="eggNOG" id="COG2353">
    <property type="taxonomic scope" value="Bacteria"/>
</dbReference>
<dbReference type="OrthoDB" id="9811006at2"/>
<dbReference type="PANTHER" id="PTHR34406:SF2">
    <property type="entry name" value="PERIPLASMIC PROTEIN"/>
    <property type="match status" value="1"/>
</dbReference>
<organism evidence="3 4">
    <name type="scientific">Albidiferax ferrireducens (strain ATCC BAA-621 / DSM 15236 / T118)</name>
    <name type="common">Rhodoferax ferrireducens</name>
    <dbReference type="NCBI Taxonomy" id="338969"/>
    <lineage>
        <taxon>Bacteria</taxon>
        <taxon>Pseudomonadati</taxon>
        <taxon>Pseudomonadota</taxon>
        <taxon>Betaproteobacteria</taxon>
        <taxon>Burkholderiales</taxon>
        <taxon>Comamonadaceae</taxon>
        <taxon>Rhodoferax</taxon>
    </lineage>
</organism>
<gene>
    <name evidence="3" type="ordered locus">Rfer_0912</name>
</gene>
<feature type="signal peptide" evidence="1">
    <location>
        <begin position="1"/>
        <end position="20"/>
    </location>
</feature>
<evidence type="ECO:0000256" key="1">
    <source>
        <dbReference type="SAM" id="SignalP"/>
    </source>
</evidence>
<name>Q21ZZ3_ALBFT</name>
<dbReference type="PANTHER" id="PTHR34406">
    <property type="entry name" value="PROTEIN YCEI"/>
    <property type="match status" value="1"/>
</dbReference>
<dbReference type="InterPro" id="IPR007372">
    <property type="entry name" value="Lipid/polyisoprenoid-bd_YceI"/>
</dbReference>
<keyword evidence="4" id="KW-1185">Reference proteome</keyword>
<evidence type="ECO:0000259" key="2">
    <source>
        <dbReference type="SMART" id="SM00867"/>
    </source>
</evidence>
<dbReference type="InterPro" id="IPR036761">
    <property type="entry name" value="TTHA0802/YceI-like_sf"/>
</dbReference>
<dbReference type="Proteomes" id="UP000008332">
    <property type="component" value="Chromosome"/>
</dbReference>
<dbReference type="SUPFAM" id="SSF101874">
    <property type="entry name" value="YceI-like"/>
    <property type="match status" value="1"/>
</dbReference>
<dbReference type="AlphaFoldDB" id="Q21ZZ3"/>
<dbReference type="HOGENOM" id="CLU_071003_1_1_4"/>
<dbReference type="RefSeq" id="WP_011463233.1">
    <property type="nucleotide sequence ID" value="NC_007908.1"/>
</dbReference>
<dbReference type="Gene3D" id="2.40.128.110">
    <property type="entry name" value="Lipid/polyisoprenoid-binding, YceI-like"/>
    <property type="match status" value="1"/>
</dbReference>
<dbReference type="Pfam" id="PF04264">
    <property type="entry name" value="YceI"/>
    <property type="match status" value="1"/>
</dbReference>
<feature type="chain" id="PRO_5004200629" evidence="1">
    <location>
        <begin position="21"/>
        <end position="188"/>
    </location>
</feature>
<accession>Q21ZZ3</accession>
<reference evidence="4" key="1">
    <citation type="submission" date="2006-02" db="EMBL/GenBank/DDBJ databases">
        <title>Complete sequence of chromosome of Rhodoferax ferrireducens DSM 15236.</title>
        <authorList>
            <person name="Copeland A."/>
            <person name="Lucas S."/>
            <person name="Lapidus A."/>
            <person name="Barry K."/>
            <person name="Detter J.C."/>
            <person name="Glavina del Rio T."/>
            <person name="Hammon N."/>
            <person name="Israni S."/>
            <person name="Pitluck S."/>
            <person name="Brettin T."/>
            <person name="Bruce D."/>
            <person name="Han C."/>
            <person name="Tapia R."/>
            <person name="Gilna P."/>
            <person name="Kiss H."/>
            <person name="Schmutz J."/>
            <person name="Larimer F."/>
            <person name="Land M."/>
            <person name="Kyrpides N."/>
            <person name="Ivanova N."/>
            <person name="Richardson P."/>
        </authorList>
    </citation>
    <scope>NUCLEOTIDE SEQUENCE [LARGE SCALE GENOMIC DNA]</scope>
    <source>
        <strain evidence="4">ATCC BAA-621 / DSM 15236 / T118</strain>
    </source>
</reference>
<dbReference type="EMBL" id="CP000267">
    <property type="protein sequence ID" value="ABD68660.1"/>
    <property type="molecule type" value="Genomic_DNA"/>
</dbReference>
<dbReference type="SMART" id="SM00867">
    <property type="entry name" value="YceI"/>
    <property type="match status" value="1"/>
</dbReference>